<dbReference type="AlphaFoldDB" id="A0A1A0RHC3"/>
<comment type="cofactor">
    <cofactor evidence="1 6">
        <name>Zn(2+)</name>
        <dbReference type="ChEBI" id="CHEBI:29105"/>
    </cofactor>
</comment>
<dbReference type="SUPFAM" id="SSF51735">
    <property type="entry name" value="NAD(P)-binding Rossmann-fold domains"/>
    <property type="match status" value="1"/>
</dbReference>
<dbReference type="PROSITE" id="PS00059">
    <property type="entry name" value="ADH_ZINC"/>
    <property type="match status" value="1"/>
</dbReference>
<feature type="domain" description="Enoyl reductase (ER)" evidence="7">
    <location>
        <begin position="13"/>
        <end position="358"/>
    </location>
</feature>
<keyword evidence="3 6" id="KW-0479">Metal-binding</keyword>
<evidence type="ECO:0000256" key="5">
    <source>
        <dbReference type="ARBA" id="ARBA00023002"/>
    </source>
</evidence>
<evidence type="ECO:0000256" key="1">
    <source>
        <dbReference type="ARBA" id="ARBA00001947"/>
    </source>
</evidence>
<dbReference type="InterPro" id="IPR011032">
    <property type="entry name" value="GroES-like_sf"/>
</dbReference>
<dbReference type="CDD" id="cd08278">
    <property type="entry name" value="benzyl_alcohol_DH"/>
    <property type="match status" value="1"/>
</dbReference>
<accession>A0A1A0RHC3</accession>
<dbReference type="STRING" id="43304.GCA_001403655_01843"/>
<dbReference type="SUPFAM" id="SSF50129">
    <property type="entry name" value="GroES-like"/>
    <property type="match status" value="1"/>
</dbReference>
<dbReference type="GO" id="GO:0016491">
    <property type="term" value="F:oxidoreductase activity"/>
    <property type="evidence" value="ECO:0007669"/>
    <property type="project" value="UniProtKB-KW"/>
</dbReference>
<dbReference type="PANTHER" id="PTHR43350">
    <property type="entry name" value="NAD-DEPENDENT ALCOHOL DEHYDROGENASE"/>
    <property type="match status" value="1"/>
</dbReference>
<dbReference type="RefSeq" id="WP_064929159.1">
    <property type="nucleotide sequence ID" value="NZ_LZSO01000008.1"/>
</dbReference>
<reference evidence="9" key="1">
    <citation type="submission" date="2016-06" db="EMBL/GenBank/DDBJ databases">
        <authorList>
            <person name="Sutton G."/>
            <person name="Brinkac L."/>
            <person name="Sanka R."/>
            <person name="Adams M."/>
            <person name="Lau E."/>
            <person name="Mehaffy C."/>
            <person name="Tameris M."/>
            <person name="Hatherill M."/>
            <person name="Hanekom W."/>
            <person name="Mahomed H."/>
            <person name="Mcshane H."/>
        </authorList>
    </citation>
    <scope>NUCLEOTIDE SEQUENCE [LARGE SCALE GENOMIC DNA]</scope>
    <source>
        <strain evidence="9">852002-51209_SCH5440388</strain>
    </source>
</reference>
<dbReference type="EMBL" id="LZSO01000008">
    <property type="protein sequence ID" value="OBB33488.1"/>
    <property type="molecule type" value="Genomic_DNA"/>
</dbReference>
<dbReference type="OrthoDB" id="334894at2"/>
<evidence type="ECO:0000256" key="4">
    <source>
        <dbReference type="ARBA" id="ARBA00022833"/>
    </source>
</evidence>
<comment type="similarity">
    <text evidence="2 6">Belongs to the zinc-containing alcohol dehydrogenase family.</text>
</comment>
<evidence type="ECO:0000313" key="8">
    <source>
        <dbReference type="EMBL" id="OBB33488.1"/>
    </source>
</evidence>
<evidence type="ECO:0000256" key="6">
    <source>
        <dbReference type="RuleBase" id="RU361277"/>
    </source>
</evidence>
<dbReference type="Proteomes" id="UP000093902">
    <property type="component" value="Unassembled WGS sequence"/>
</dbReference>
<evidence type="ECO:0000256" key="2">
    <source>
        <dbReference type="ARBA" id="ARBA00008072"/>
    </source>
</evidence>
<dbReference type="InterPro" id="IPR013154">
    <property type="entry name" value="ADH-like_N"/>
</dbReference>
<dbReference type="Pfam" id="PF08240">
    <property type="entry name" value="ADH_N"/>
    <property type="match status" value="1"/>
</dbReference>
<dbReference type="InterPro" id="IPR002328">
    <property type="entry name" value="ADH_Zn_CS"/>
</dbReference>
<evidence type="ECO:0000313" key="9">
    <source>
        <dbReference type="Proteomes" id="UP000093902"/>
    </source>
</evidence>
<dbReference type="InterPro" id="IPR020843">
    <property type="entry name" value="ER"/>
</dbReference>
<organism evidence="8 9">
    <name type="scientific">Mycolicibacterium peregrinum</name>
    <name type="common">Mycobacterium peregrinum</name>
    <dbReference type="NCBI Taxonomy" id="43304"/>
    <lineage>
        <taxon>Bacteria</taxon>
        <taxon>Bacillati</taxon>
        <taxon>Actinomycetota</taxon>
        <taxon>Actinomycetes</taxon>
        <taxon>Mycobacteriales</taxon>
        <taxon>Mycobacteriaceae</taxon>
        <taxon>Mycolicibacterium</taxon>
    </lineage>
</organism>
<dbReference type="Pfam" id="PF00107">
    <property type="entry name" value="ADH_zinc_N"/>
    <property type="match status" value="1"/>
</dbReference>
<keyword evidence="5" id="KW-0560">Oxidoreductase</keyword>
<protein>
    <submittedName>
        <fullName evidence="8">Aryl-alcohol dehydrogenase</fullName>
    </submittedName>
</protein>
<dbReference type="InterPro" id="IPR013149">
    <property type="entry name" value="ADH-like_C"/>
</dbReference>
<proteinExistence type="inferred from homology"/>
<gene>
    <name evidence="8" type="ORF">A5792_10145</name>
</gene>
<dbReference type="PANTHER" id="PTHR43350:SF21">
    <property type="entry name" value="S-NITROSOMYCOTHIOL REDUCTASE MSCR"/>
    <property type="match status" value="1"/>
</dbReference>
<keyword evidence="4 6" id="KW-0862">Zinc</keyword>
<dbReference type="InterPro" id="IPR036291">
    <property type="entry name" value="NAD(P)-bd_dom_sf"/>
</dbReference>
<dbReference type="Gene3D" id="3.40.50.720">
    <property type="entry name" value="NAD(P)-binding Rossmann-like Domain"/>
    <property type="match status" value="1"/>
</dbReference>
<evidence type="ECO:0000259" key="7">
    <source>
        <dbReference type="SMART" id="SM00829"/>
    </source>
</evidence>
<dbReference type="SMART" id="SM00829">
    <property type="entry name" value="PKS_ER"/>
    <property type="match status" value="1"/>
</dbReference>
<comment type="caution">
    <text evidence="8">The sequence shown here is derived from an EMBL/GenBank/DDBJ whole genome shotgun (WGS) entry which is preliminary data.</text>
</comment>
<dbReference type="GO" id="GO:0008270">
    <property type="term" value="F:zinc ion binding"/>
    <property type="evidence" value="ECO:0007669"/>
    <property type="project" value="InterPro"/>
</dbReference>
<dbReference type="Gene3D" id="3.90.180.10">
    <property type="entry name" value="Medium-chain alcohol dehydrogenases, catalytic domain"/>
    <property type="match status" value="1"/>
</dbReference>
<name>A0A1A0RHC3_MYCPR</name>
<evidence type="ECO:0000256" key="3">
    <source>
        <dbReference type="ARBA" id="ARBA00022723"/>
    </source>
</evidence>
<sequence length="365" mass="37005">MLNARAAVVLEAGADPQLTDVQIRHPRGDEVLVRIDAVGICHTDVSVAARFRKLPMVFGHEGAGTVIEAGPDAVPAVGDQVVLTFASCGGCSNCQADTPAYCERSTDLNMRGTRGESSALHADGVPIGGGFFGQSSFCTYAIAGSRNAVVLPEPIDPALAAPLGCSVQTGVGAVLNVLAPQPSDALVVFGAGAVGLSAVMGARIAGCRVVVAVDPIAERRSLATELGATATIDPTAGSDVAAAVLELTGGAAAAVDTTARPDVLMTAIAVLRERGTLALLGLGALTAELPVAAIMGKGLCVRGVVEGDSEPQTFIPRLVGLYRRGELPLDKFVSRYPFDGFGRAWAAAKSADVVKPVLITGAVGS</sequence>